<dbReference type="PANTHER" id="PTHR21422:SF9">
    <property type="entry name" value="RAB3 GTPASE-ACTIVATING PROTEIN CATALYTIC SUBUNIT"/>
    <property type="match status" value="1"/>
</dbReference>
<evidence type="ECO:0000313" key="9">
    <source>
        <dbReference type="Proteomes" id="UP001642360"/>
    </source>
</evidence>
<name>A0ABC8T424_9AQUA</name>
<proteinExistence type="inferred from homology"/>
<gene>
    <name evidence="8" type="ORF">ILEXP_LOCUS33262</name>
</gene>
<evidence type="ECO:0000313" key="8">
    <source>
        <dbReference type="EMBL" id="CAK9164167.1"/>
    </source>
</evidence>
<feature type="domain" description="Rab3GAP catalytic subunit conserved" evidence="7">
    <location>
        <begin position="175"/>
        <end position="337"/>
    </location>
</feature>
<dbReference type="AlphaFoldDB" id="A0ABC8T424"/>
<dbReference type="Pfam" id="PF13890">
    <property type="entry name" value="Rab3-GTPase_cat"/>
    <property type="match status" value="1"/>
</dbReference>
<feature type="region of interest" description="Disordered" evidence="6">
    <location>
        <begin position="97"/>
        <end position="117"/>
    </location>
</feature>
<protein>
    <recommendedName>
        <fullName evidence="3">Rab3 GTPase-activating protein catalytic subunit</fullName>
    </recommendedName>
</protein>
<evidence type="ECO:0000256" key="5">
    <source>
        <dbReference type="ARBA" id="ARBA00022490"/>
    </source>
</evidence>
<dbReference type="InterPro" id="IPR026147">
    <property type="entry name" value="Rab3GAP1_conserved"/>
</dbReference>
<evidence type="ECO:0000256" key="3">
    <source>
        <dbReference type="ARBA" id="ARBA00015817"/>
    </source>
</evidence>
<evidence type="ECO:0000256" key="6">
    <source>
        <dbReference type="SAM" id="MobiDB-lite"/>
    </source>
</evidence>
<organism evidence="8 9">
    <name type="scientific">Ilex paraguariensis</name>
    <name type="common">yerba mate</name>
    <dbReference type="NCBI Taxonomy" id="185542"/>
    <lineage>
        <taxon>Eukaryota</taxon>
        <taxon>Viridiplantae</taxon>
        <taxon>Streptophyta</taxon>
        <taxon>Embryophyta</taxon>
        <taxon>Tracheophyta</taxon>
        <taxon>Spermatophyta</taxon>
        <taxon>Magnoliopsida</taxon>
        <taxon>eudicotyledons</taxon>
        <taxon>Gunneridae</taxon>
        <taxon>Pentapetalae</taxon>
        <taxon>asterids</taxon>
        <taxon>campanulids</taxon>
        <taxon>Aquifoliales</taxon>
        <taxon>Aquifoliaceae</taxon>
        <taxon>Ilex</taxon>
    </lineage>
</organism>
<dbReference type="EMBL" id="CAUOFW020004169">
    <property type="protein sequence ID" value="CAK9164167.1"/>
    <property type="molecule type" value="Genomic_DNA"/>
</dbReference>
<evidence type="ECO:0000256" key="2">
    <source>
        <dbReference type="ARBA" id="ARBA00008856"/>
    </source>
</evidence>
<dbReference type="GO" id="GO:0005737">
    <property type="term" value="C:cytoplasm"/>
    <property type="evidence" value="ECO:0007669"/>
    <property type="project" value="UniProtKB-SubCell"/>
</dbReference>
<comment type="subcellular location">
    <subcellularLocation>
        <location evidence="1">Cytoplasm</location>
    </subcellularLocation>
</comment>
<dbReference type="PANTHER" id="PTHR21422">
    <property type="entry name" value="RAB3 GTPASE-ACTIVATING PROTEIN CATALYTIC SUBUNIT"/>
    <property type="match status" value="1"/>
</dbReference>
<keyword evidence="9" id="KW-1185">Reference proteome</keyword>
<keyword evidence="4" id="KW-0343">GTPase activation</keyword>
<evidence type="ECO:0000256" key="4">
    <source>
        <dbReference type="ARBA" id="ARBA00022468"/>
    </source>
</evidence>
<feature type="compositionally biased region" description="Polar residues" evidence="6">
    <location>
        <begin position="154"/>
        <end position="169"/>
    </location>
</feature>
<reference evidence="8 9" key="1">
    <citation type="submission" date="2024-02" db="EMBL/GenBank/DDBJ databases">
        <authorList>
            <person name="Vignale AGUSTIN F."/>
            <person name="Sosa J E."/>
            <person name="Modenutti C."/>
        </authorList>
    </citation>
    <scope>NUCLEOTIDE SEQUENCE [LARGE SCALE GENOMIC DNA]</scope>
</reference>
<keyword evidence="5" id="KW-0963">Cytoplasm</keyword>
<evidence type="ECO:0000259" key="7">
    <source>
        <dbReference type="Pfam" id="PF13890"/>
    </source>
</evidence>
<evidence type="ECO:0000256" key="1">
    <source>
        <dbReference type="ARBA" id="ARBA00004496"/>
    </source>
</evidence>
<comment type="caution">
    <text evidence="8">The sequence shown here is derived from an EMBL/GenBank/DDBJ whole genome shotgun (WGS) entry which is preliminary data.</text>
</comment>
<dbReference type="InterPro" id="IPR045700">
    <property type="entry name" value="Rab3GAP1"/>
</dbReference>
<dbReference type="GO" id="GO:0005096">
    <property type="term" value="F:GTPase activator activity"/>
    <property type="evidence" value="ECO:0007669"/>
    <property type="project" value="UniProtKB-KW"/>
</dbReference>
<feature type="region of interest" description="Disordered" evidence="6">
    <location>
        <begin position="267"/>
        <end position="290"/>
    </location>
</feature>
<comment type="similarity">
    <text evidence="2">Belongs to the Rab3-GAP catalytic subunit family.</text>
</comment>
<feature type="region of interest" description="Disordered" evidence="6">
    <location>
        <begin position="129"/>
        <end position="172"/>
    </location>
</feature>
<sequence length="559" mass="63291">MQRDFGEEHKHSRAIKGAPLESLFAQFCLHCLWFGNCNIRAIAVLWIEFVREVRWFWEESQPLARMPINGVIDLSTCLINQKLHMLAICIDKKHRQDQDHQKGVENQASVSNRAEEDVQVARDLYSQSVGEGFSEERDSPSTSKGLRAAEATKPSFSSKHPNAVTSADSKPSDCVRWGSAGVVGSMMLLNSYQKMHAPFTQDPPLMTEDMHEERLHAVEAFGDSFSFSAQLEREILSSDMSAFKAANPDAVFEDFIRWHSPRDWENDDTENIGVSQTNTMDGLKNDWPPRGRLSERMSEYGNSWRTIWNEAPALPASEQKPLLDPNQEGEKALHYLETLQPHELLEQMICTAFRAAADTLNQTTFGGLKQMTTKMGQLYLTMASTLKPLQANHPCVDGEIIEDSRRLCAIFGHVESLLTLAASLHRKFLQTPRLSEAIFSDYYDFYLPRMGTGSLGCDVDKDFEKKQQVRLQEREVIASMFTPPTANQSWRKALSMGNLLNGHEPIFREIIFYMRDRVSGSYYAACSSTGYQQEIETYRMYICGTSNDLQVALSVASCD</sequence>
<accession>A0ABC8T424</accession>
<dbReference type="Proteomes" id="UP001642360">
    <property type="component" value="Unassembled WGS sequence"/>
</dbReference>